<name>A0A517ZF24_9PLAN</name>
<feature type="region of interest" description="Disordered" evidence="1">
    <location>
        <begin position="1"/>
        <end position="28"/>
    </location>
</feature>
<organism evidence="2 3">
    <name type="scientific">Maioricimonas rarisocia</name>
    <dbReference type="NCBI Taxonomy" id="2528026"/>
    <lineage>
        <taxon>Bacteria</taxon>
        <taxon>Pseudomonadati</taxon>
        <taxon>Planctomycetota</taxon>
        <taxon>Planctomycetia</taxon>
        <taxon>Planctomycetales</taxon>
        <taxon>Planctomycetaceae</taxon>
        <taxon>Maioricimonas</taxon>
    </lineage>
</organism>
<dbReference type="RefSeq" id="WP_145372291.1">
    <property type="nucleotide sequence ID" value="NZ_CP036275.1"/>
</dbReference>
<protein>
    <submittedName>
        <fullName evidence="2">Uncharacterized protein</fullName>
    </submittedName>
</protein>
<accession>A0A517ZF24</accession>
<dbReference type="Proteomes" id="UP000320496">
    <property type="component" value="Chromosome"/>
</dbReference>
<proteinExistence type="predicted"/>
<reference evidence="2 3" key="1">
    <citation type="submission" date="2019-02" db="EMBL/GenBank/DDBJ databases">
        <title>Deep-cultivation of Planctomycetes and their phenomic and genomic characterization uncovers novel biology.</title>
        <authorList>
            <person name="Wiegand S."/>
            <person name="Jogler M."/>
            <person name="Boedeker C."/>
            <person name="Pinto D."/>
            <person name="Vollmers J."/>
            <person name="Rivas-Marin E."/>
            <person name="Kohn T."/>
            <person name="Peeters S.H."/>
            <person name="Heuer A."/>
            <person name="Rast P."/>
            <person name="Oberbeckmann S."/>
            <person name="Bunk B."/>
            <person name="Jeske O."/>
            <person name="Meyerdierks A."/>
            <person name="Storesund J.E."/>
            <person name="Kallscheuer N."/>
            <person name="Luecker S."/>
            <person name="Lage O.M."/>
            <person name="Pohl T."/>
            <person name="Merkel B.J."/>
            <person name="Hornburger P."/>
            <person name="Mueller R.-W."/>
            <person name="Bruemmer F."/>
            <person name="Labrenz M."/>
            <person name="Spormann A.M."/>
            <person name="Op den Camp H."/>
            <person name="Overmann J."/>
            <person name="Amann R."/>
            <person name="Jetten M.S.M."/>
            <person name="Mascher T."/>
            <person name="Medema M.H."/>
            <person name="Devos D.P."/>
            <person name="Kaster A.-K."/>
            <person name="Ovreas L."/>
            <person name="Rohde M."/>
            <person name="Galperin M.Y."/>
            <person name="Jogler C."/>
        </authorList>
    </citation>
    <scope>NUCLEOTIDE SEQUENCE [LARGE SCALE GENOMIC DNA]</scope>
    <source>
        <strain evidence="2 3">Mal4</strain>
    </source>
</reference>
<dbReference type="EMBL" id="CP036275">
    <property type="protein sequence ID" value="QDU41071.1"/>
    <property type="molecule type" value="Genomic_DNA"/>
</dbReference>
<dbReference type="OrthoDB" id="281267at2"/>
<dbReference type="AlphaFoldDB" id="A0A517ZF24"/>
<gene>
    <name evidence="2" type="ORF">Mal4_54360</name>
</gene>
<feature type="compositionally biased region" description="Basic and acidic residues" evidence="1">
    <location>
        <begin position="1"/>
        <end position="25"/>
    </location>
</feature>
<evidence type="ECO:0000313" key="2">
    <source>
        <dbReference type="EMBL" id="QDU41071.1"/>
    </source>
</evidence>
<dbReference type="KEGG" id="mri:Mal4_54360"/>
<feature type="region of interest" description="Disordered" evidence="1">
    <location>
        <begin position="393"/>
        <end position="430"/>
    </location>
</feature>
<evidence type="ECO:0000256" key="1">
    <source>
        <dbReference type="SAM" id="MobiDB-lite"/>
    </source>
</evidence>
<sequence>MISKKPLETLKDGERAREQAAHDNRGGTGRLIRSGWPLEFLQQAFHAPNDRIIVEVHDPTLRREASLQALLSRTALAEESDAEIQPVRFTARGINTARGYVEARHRLGTGGWIAIIGDSDIGTLARSVRSLIPEAPERMVVVSECIHSDGGSCPADHFRPELHVAGWTVRDFRDNEQSRERFSSQLAAVRSDGHSSWFVVHTEHAGNGADSTALARRPKGGNEGVVSHDALVTQLTRLLEHNGDILLVTLAQSTEWNPLLERFPRRSLAVDSAEVSHGLTWASALADFGGHPVFVMTSDQLTQHHRQIVEELTGRNLAWTLIVLESDLDWIDVVNTGVSPGLIPFIPGATLVAPASLGELKREIQRVSLNERCLLMYLDVRRLWPQLKAQAESEESKTPAASLPEPPLPTVNGTELAPATPLKSAAARRTESRTDQQLIEAIEFSADTWNWIKQYETVGHRNQYLWKWCQYGIDLTTLPCVDPETRDHVCDTKLLSVIICVLLDDVADRRESRNWLEALLAAVHDQEGDESNLSEEECRHVAVTRALWNDYASRAAEYSRYDEYRDIWSFDLEQFFNTMRYAALVNDNPEMMNCAEHDLYTPHNMLMVSFGTLDLMCSRQFDPRELGTLREALWHAQTMGRIGNVISTWRREIPDRDFSAGIFARAVARGAINSEELQSLNPGVVQNLLEQGEFEESLLQKWYWHRSQCTAAAERIRSADLTAVLDAHDRFLMMHLASSGRI</sequence>
<keyword evidence="3" id="KW-1185">Reference proteome</keyword>
<evidence type="ECO:0000313" key="3">
    <source>
        <dbReference type="Proteomes" id="UP000320496"/>
    </source>
</evidence>